<comment type="caution">
    <text evidence="2">The sequence shown here is derived from an EMBL/GenBank/DDBJ whole genome shotgun (WGS) entry which is preliminary data.</text>
</comment>
<accession>A0A6N9NKF0</accession>
<keyword evidence="1" id="KW-0812">Transmembrane</keyword>
<dbReference type="AlphaFoldDB" id="A0A6N9NKF0"/>
<keyword evidence="3" id="KW-1185">Reference proteome</keyword>
<gene>
    <name evidence="2" type="ORF">GQN54_09470</name>
</gene>
<evidence type="ECO:0000256" key="1">
    <source>
        <dbReference type="SAM" id="Phobius"/>
    </source>
</evidence>
<evidence type="ECO:0000313" key="3">
    <source>
        <dbReference type="Proteomes" id="UP000470771"/>
    </source>
</evidence>
<dbReference type="Proteomes" id="UP000470771">
    <property type="component" value="Unassembled WGS sequence"/>
</dbReference>
<keyword evidence="1" id="KW-1133">Transmembrane helix</keyword>
<sequence length="261" mass="31244">MDMTHGVRHIYLLALIGMTKFNTIFFLIIFSTSCFGQRCLWIDVLSNDSIYLQANKLEVKPKDGFWKIENIYGDTNLVAFVEILDQKPEYFKLQSNYGNLISEGNYFNDTIWTFYFEDLKIDTTYKVGNWYYFLTRKPFKIPYNRYGDYTQYLRHPNGHLKKEIIYKKNKGNVAEIYYNNEGIPESINNSQYDYSLTYPFYFHSYRYKIEGWIDYDTTHEYGITTPMIRFKNANLLLDTNAFIEEIIYSKKGKHKKIEIDK</sequence>
<dbReference type="EMBL" id="WWNE01000007">
    <property type="protein sequence ID" value="NBG66344.1"/>
    <property type="molecule type" value="Genomic_DNA"/>
</dbReference>
<protein>
    <submittedName>
        <fullName evidence="2">Uncharacterized protein</fullName>
    </submittedName>
</protein>
<organism evidence="2 3">
    <name type="scientific">Acidiluteibacter ferrifornacis</name>
    <dbReference type="NCBI Taxonomy" id="2692424"/>
    <lineage>
        <taxon>Bacteria</taxon>
        <taxon>Pseudomonadati</taxon>
        <taxon>Bacteroidota</taxon>
        <taxon>Flavobacteriia</taxon>
        <taxon>Flavobacteriales</taxon>
        <taxon>Cryomorphaceae</taxon>
        <taxon>Acidiluteibacter</taxon>
    </lineage>
</organism>
<name>A0A6N9NKF0_9FLAO</name>
<reference evidence="2 3" key="1">
    <citation type="submission" date="2019-12" db="EMBL/GenBank/DDBJ databases">
        <authorList>
            <person name="Zhao J."/>
        </authorList>
    </citation>
    <scope>NUCLEOTIDE SEQUENCE [LARGE SCALE GENOMIC DNA]</scope>
    <source>
        <strain evidence="2 3">S-15</strain>
    </source>
</reference>
<dbReference type="RefSeq" id="WP_160633296.1">
    <property type="nucleotide sequence ID" value="NZ_WWNE01000007.1"/>
</dbReference>
<proteinExistence type="predicted"/>
<evidence type="ECO:0000313" key="2">
    <source>
        <dbReference type="EMBL" id="NBG66344.1"/>
    </source>
</evidence>
<feature type="transmembrane region" description="Helical" evidence="1">
    <location>
        <begin position="12"/>
        <end position="30"/>
    </location>
</feature>
<keyword evidence="1" id="KW-0472">Membrane</keyword>